<dbReference type="InterPro" id="IPR009668">
    <property type="entry name" value="RNA_pol-assoc_fac_A49-like"/>
</dbReference>
<evidence type="ECO:0000256" key="3">
    <source>
        <dbReference type="ARBA" id="ARBA00022478"/>
    </source>
</evidence>
<evidence type="ECO:0000256" key="2">
    <source>
        <dbReference type="ARBA" id="ARBA00009430"/>
    </source>
</evidence>
<evidence type="ECO:0000256" key="4">
    <source>
        <dbReference type="ARBA" id="ARBA00023163"/>
    </source>
</evidence>
<dbReference type="Proteomes" id="UP001307889">
    <property type="component" value="Chromosome 8"/>
</dbReference>
<protein>
    <submittedName>
        <fullName evidence="6">A49-like RNA polymerase I associated factor</fullName>
    </submittedName>
</protein>
<organism evidence="6 7">
    <name type="scientific">Nesidiocoris tenuis</name>
    <dbReference type="NCBI Taxonomy" id="355587"/>
    <lineage>
        <taxon>Eukaryota</taxon>
        <taxon>Metazoa</taxon>
        <taxon>Ecdysozoa</taxon>
        <taxon>Arthropoda</taxon>
        <taxon>Hexapoda</taxon>
        <taxon>Insecta</taxon>
        <taxon>Pterygota</taxon>
        <taxon>Neoptera</taxon>
        <taxon>Paraneoptera</taxon>
        <taxon>Hemiptera</taxon>
        <taxon>Heteroptera</taxon>
        <taxon>Panheteroptera</taxon>
        <taxon>Cimicomorpha</taxon>
        <taxon>Miridae</taxon>
        <taxon>Dicyphina</taxon>
        <taxon>Nesidiocoris</taxon>
    </lineage>
</organism>
<dbReference type="EMBL" id="AP028916">
    <property type="protein sequence ID" value="BES97977.1"/>
    <property type="molecule type" value="Genomic_DNA"/>
</dbReference>
<dbReference type="Pfam" id="PF06870">
    <property type="entry name" value="RNA_pol_I_A49"/>
    <property type="match status" value="1"/>
</dbReference>
<keyword evidence="4" id="KW-0804">Transcription</keyword>
<keyword evidence="3" id="KW-0240">DNA-directed RNA polymerase</keyword>
<evidence type="ECO:0000256" key="5">
    <source>
        <dbReference type="ARBA" id="ARBA00023242"/>
    </source>
</evidence>
<evidence type="ECO:0000256" key="1">
    <source>
        <dbReference type="ARBA" id="ARBA00004604"/>
    </source>
</evidence>
<sequence length="378" mass="41717">MNGSGSCVITSVTEDEGTFPAISVNFDSRHLNGEEVSSARCHVLVDPNNDEHSSSVVLASHKAQLYEGTMTKTFCKNFLLIRNRKTGQARLCPYISTRLVNRLNITSSNASSSDIDGSTLDQVVETFGSKRQKRKFALTQKMRTTKPSDQPSLDHSLVAAEESIKVINQADSSGKNIVAELLPVCDRNANSSEGVYDIKNLLSEAELSELSGPAELFLSEPPTEQSRSEFLVYDFFNSLGSKRTLQQVQLLLYANSLLSFTRLSPHKINLRSAATVISPHSKITGSKILTNFTTVVGNKRIRTPKHTDKAICHAMIAIILACGLKLNREWFIACLPGCRLQRCISLMNIVGLSPEGNQYYSLKFPLPPLPSIKLKKKR</sequence>
<reference evidence="6 7" key="1">
    <citation type="submission" date="2023-09" db="EMBL/GenBank/DDBJ databases">
        <title>Nesidiocoris tenuis whole genome shotgun sequence.</title>
        <authorList>
            <person name="Shibata T."/>
            <person name="Shimoda M."/>
            <person name="Kobayashi T."/>
            <person name="Uehara T."/>
        </authorList>
    </citation>
    <scope>NUCLEOTIDE SEQUENCE [LARGE SCALE GENOMIC DNA]</scope>
    <source>
        <strain evidence="6 7">Japan</strain>
    </source>
</reference>
<comment type="similarity">
    <text evidence="2">Belongs to the eukaryotic RPA49/POLR1E RNA polymerase subunit family.</text>
</comment>
<dbReference type="PANTHER" id="PTHR14440">
    <property type="entry name" value="DNA-DIRECTED RNA POLYMERASE I SUBUNIT RPA49"/>
    <property type="match status" value="1"/>
</dbReference>
<evidence type="ECO:0000313" key="7">
    <source>
        <dbReference type="Proteomes" id="UP001307889"/>
    </source>
</evidence>
<evidence type="ECO:0000313" key="6">
    <source>
        <dbReference type="EMBL" id="BES97977.1"/>
    </source>
</evidence>
<keyword evidence="5" id="KW-0539">Nucleus</keyword>
<gene>
    <name evidence="6" type="ORF">NTJ_10792</name>
</gene>
<name>A0ABN7B0L1_9HEMI</name>
<comment type="subcellular location">
    <subcellularLocation>
        <location evidence="1">Nucleus</location>
        <location evidence="1">Nucleolus</location>
    </subcellularLocation>
</comment>
<keyword evidence="7" id="KW-1185">Reference proteome</keyword>
<accession>A0ABN7B0L1</accession>
<proteinExistence type="inferred from homology"/>